<evidence type="ECO:0000256" key="1">
    <source>
        <dbReference type="SAM" id="MobiDB-lite"/>
    </source>
</evidence>
<feature type="compositionally biased region" description="Basic and acidic residues" evidence="1">
    <location>
        <begin position="127"/>
        <end position="136"/>
    </location>
</feature>
<feature type="region of interest" description="Disordered" evidence="1">
    <location>
        <begin position="1"/>
        <end position="74"/>
    </location>
</feature>
<evidence type="ECO:0000313" key="2">
    <source>
        <dbReference type="EMBL" id="KAB1209811.1"/>
    </source>
</evidence>
<organism evidence="2 3">
    <name type="scientific">Morella rubra</name>
    <name type="common">Chinese bayberry</name>
    <dbReference type="NCBI Taxonomy" id="262757"/>
    <lineage>
        <taxon>Eukaryota</taxon>
        <taxon>Viridiplantae</taxon>
        <taxon>Streptophyta</taxon>
        <taxon>Embryophyta</taxon>
        <taxon>Tracheophyta</taxon>
        <taxon>Spermatophyta</taxon>
        <taxon>Magnoliopsida</taxon>
        <taxon>eudicotyledons</taxon>
        <taxon>Gunneridae</taxon>
        <taxon>Pentapetalae</taxon>
        <taxon>rosids</taxon>
        <taxon>fabids</taxon>
        <taxon>Fagales</taxon>
        <taxon>Myricaceae</taxon>
        <taxon>Morella</taxon>
    </lineage>
</organism>
<dbReference type="AlphaFoldDB" id="A0A6A1VAV5"/>
<gene>
    <name evidence="2" type="ORF">CJ030_MR6G013197</name>
</gene>
<protein>
    <submittedName>
        <fullName evidence="2">Uncharacterized protein</fullName>
    </submittedName>
</protein>
<keyword evidence="3" id="KW-1185">Reference proteome</keyword>
<feature type="compositionally biased region" description="Basic and acidic residues" evidence="1">
    <location>
        <begin position="61"/>
        <end position="74"/>
    </location>
</feature>
<feature type="compositionally biased region" description="Low complexity" evidence="1">
    <location>
        <begin position="8"/>
        <end position="22"/>
    </location>
</feature>
<evidence type="ECO:0000313" key="3">
    <source>
        <dbReference type="Proteomes" id="UP000516437"/>
    </source>
</evidence>
<comment type="caution">
    <text evidence="2">The sequence shown here is derived from an EMBL/GenBank/DDBJ whole genome shotgun (WGS) entry which is preliminary data.</text>
</comment>
<name>A0A6A1VAV5_9ROSI</name>
<dbReference type="OrthoDB" id="686606at2759"/>
<feature type="compositionally biased region" description="Acidic residues" evidence="1">
    <location>
        <begin position="33"/>
        <end position="42"/>
    </location>
</feature>
<proteinExistence type="predicted"/>
<accession>A0A6A1VAV5</accession>
<feature type="region of interest" description="Disordered" evidence="1">
    <location>
        <begin position="113"/>
        <end position="145"/>
    </location>
</feature>
<sequence>MPKLRQYSPSPKLSGSALLSAKSRYRQRRNIPQEDEYNDDYSDASASRSLYEPNEEEEEYERPRNGHEESSCEVKERMRELWIRKRKEKEDVGFCAKSTMVRGSHETGKELVRSVSIGASSSTVGRNEGEDRKEKAGGFMGGKKK</sequence>
<dbReference type="Proteomes" id="UP000516437">
    <property type="component" value="Chromosome 6"/>
</dbReference>
<reference evidence="2 3" key="1">
    <citation type="journal article" date="2019" name="Plant Biotechnol. J.">
        <title>The red bayberry genome and genetic basis of sex determination.</title>
        <authorList>
            <person name="Jia H.M."/>
            <person name="Jia H.J."/>
            <person name="Cai Q.L."/>
            <person name="Wang Y."/>
            <person name="Zhao H.B."/>
            <person name="Yang W.F."/>
            <person name="Wang G.Y."/>
            <person name="Li Y.H."/>
            <person name="Zhan D.L."/>
            <person name="Shen Y.T."/>
            <person name="Niu Q.F."/>
            <person name="Chang L."/>
            <person name="Qiu J."/>
            <person name="Zhao L."/>
            <person name="Xie H.B."/>
            <person name="Fu W.Y."/>
            <person name="Jin J."/>
            <person name="Li X.W."/>
            <person name="Jiao Y."/>
            <person name="Zhou C.C."/>
            <person name="Tu T."/>
            <person name="Chai C.Y."/>
            <person name="Gao J.L."/>
            <person name="Fan L.J."/>
            <person name="van de Weg E."/>
            <person name="Wang J.Y."/>
            <person name="Gao Z.S."/>
        </authorList>
    </citation>
    <scope>NUCLEOTIDE SEQUENCE [LARGE SCALE GENOMIC DNA]</scope>
    <source>
        <tissue evidence="2">Leaves</tissue>
    </source>
</reference>
<dbReference type="EMBL" id="RXIC02000024">
    <property type="protein sequence ID" value="KAB1209811.1"/>
    <property type="molecule type" value="Genomic_DNA"/>
</dbReference>